<sequence>MRHLPRLFIAWLPLLGLVACAGTPEHSAPPAASASVKAPSGRLSGQILLPRELTAPPAGRLQLLLVPRFNPSPTTLASASIAFDTPPPWSFELPFERKAVADPTLFRLDVALFDAAGQLRFVSDGEHPVNLDVEAEPTRIELIPLSDTDDRVLQADCGGTTLTLQFSGPDLVLSVDGEPHRLRRAYSAVGERYIGPDAELWLQPDRARVQLGERSLSCAAARPAGP</sequence>
<dbReference type="Proteomes" id="UP001431449">
    <property type="component" value="Unassembled WGS sequence"/>
</dbReference>
<protein>
    <submittedName>
        <fullName evidence="2">MliC family protein</fullName>
    </submittedName>
</protein>
<dbReference type="InterPro" id="IPR036328">
    <property type="entry name" value="MliC_sf"/>
</dbReference>
<dbReference type="SUPFAM" id="SSF141488">
    <property type="entry name" value="YdhA-like"/>
    <property type="match status" value="1"/>
</dbReference>
<keyword evidence="1" id="KW-0732">Signal</keyword>
<name>A0ABT0GE36_9GAMM</name>
<organism evidence="2 3">
    <name type="scientific">Pseudomarimonas salicorniae</name>
    <dbReference type="NCBI Taxonomy" id="2933270"/>
    <lineage>
        <taxon>Bacteria</taxon>
        <taxon>Pseudomonadati</taxon>
        <taxon>Pseudomonadota</taxon>
        <taxon>Gammaproteobacteria</taxon>
        <taxon>Lysobacterales</taxon>
        <taxon>Lysobacteraceae</taxon>
        <taxon>Pseudomarimonas</taxon>
    </lineage>
</organism>
<evidence type="ECO:0000256" key="1">
    <source>
        <dbReference type="SAM" id="SignalP"/>
    </source>
</evidence>
<dbReference type="EMBL" id="JALNMH010000001">
    <property type="protein sequence ID" value="MCK7592260.1"/>
    <property type="molecule type" value="Genomic_DNA"/>
</dbReference>
<proteinExistence type="predicted"/>
<keyword evidence="3" id="KW-1185">Reference proteome</keyword>
<feature type="chain" id="PRO_5045921709" evidence="1">
    <location>
        <begin position="22"/>
        <end position="226"/>
    </location>
</feature>
<dbReference type="PROSITE" id="PS51257">
    <property type="entry name" value="PROKAR_LIPOPROTEIN"/>
    <property type="match status" value="1"/>
</dbReference>
<evidence type="ECO:0000313" key="2">
    <source>
        <dbReference type="EMBL" id="MCK7592260.1"/>
    </source>
</evidence>
<gene>
    <name evidence="2" type="ORF">M0G41_01095</name>
</gene>
<comment type="caution">
    <text evidence="2">The sequence shown here is derived from an EMBL/GenBank/DDBJ whole genome shotgun (WGS) entry which is preliminary data.</text>
</comment>
<dbReference type="Gene3D" id="2.40.128.200">
    <property type="match status" value="1"/>
</dbReference>
<dbReference type="RefSeq" id="WP_248204302.1">
    <property type="nucleotide sequence ID" value="NZ_JALNMH010000001.1"/>
</dbReference>
<reference evidence="2" key="1">
    <citation type="submission" date="2022-04" db="EMBL/GenBank/DDBJ databases">
        <title>Lysobacter sp. CAU 1642 isolated from sea sand.</title>
        <authorList>
            <person name="Kim W."/>
        </authorList>
    </citation>
    <scope>NUCLEOTIDE SEQUENCE</scope>
    <source>
        <strain evidence="2">CAU 1642</strain>
    </source>
</reference>
<evidence type="ECO:0000313" key="3">
    <source>
        <dbReference type="Proteomes" id="UP001431449"/>
    </source>
</evidence>
<feature type="signal peptide" evidence="1">
    <location>
        <begin position="1"/>
        <end position="21"/>
    </location>
</feature>
<accession>A0ABT0GE36</accession>